<protein>
    <submittedName>
        <fullName evidence="1">Uncharacterized protein</fullName>
    </submittedName>
</protein>
<comment type="caution">
    <text evidence="1">The sequence shown here is derived from an EMBL/GenBank/DDBJ whole genome shotgun (WGS) entry which is preliminary data.</text>
</comment>
<organism evidence="1 2">
    <name type="scientific">Lacticaseibacillus paracasei subsp. paracasei Lpp71</name>
    <dbReference type="NCBI Taxonomy" id="1256207"/>
    <lineage>
        <taxon>Bacteria</taxon>
        <taxon>Bacillati</taxon>
        <taxon>Bacillota</taxon>
        <taxon>Bacilli</taxon>
        <taxon>Lactobacillales</taxon>
        <taxon>Lactobacillaceae</taxon>
        <taxon>Lacticaseibacillus</taxon>
    </lineage>
</organism>
<dbReference type="EMBL" id="ANKD01000686">
    <property type="protein sequence ID" value="EPC71163.1"/>
    <property type="molecule type" value="Genomic_DNA"/>
</dbReference>
<evidence type="ECO:0000313" key="1">
    <source>
        <dbReference type="EMBL" id="EPC71163.1"/>
    </source>
</evidence>
<proteinExistence type="predicted"/>
<accession>A0A8E0MD69</accession>
<reference evidence="1 2" key="1">
    <citation type="journal article" date="2013" name="PLoS ONE">
        <title>Lactobacillus paracasei comparative genomics: towards species pan-genome definition and exploitation of diversity.</title>
        <authorList>
            <person name="Smokvina T."/>
            <person name="Wels M."/>
            <person name="Polka J."/>
            <person name="Chervaux C."/>
            <person name="Brisse S."/>
            <person name="Boekhorst J."/>
            <person name="van Hylckama Vlieg J.E."/>
            <person name="Siezen R.J."/>
        </authorList>
    </citation>
    <scope>NUCLEOTIDE SEQUENCE [LARGE SCALE GENOMIC DNA]</scope>
    <source>
        <strain evidence="1 2">Lpp71</strain>
    </source>
</reference>
<name>A0A8E0MD69_LACPA</name>
<feature type="non-terminal residue" evidence="1">
    <location>
        <position position="1"/>
    </location>
</feature>
<sequence length="27" mass="3048">AEFENILANLKDDFMQSLKLEGGRTHA</sequence>
<dbReference type="Proteomes" id="UP000014252">
    <property type="component" value="Unassembled WGS sequence"/>
</dbReference>
<dbReference type="AlphaFoldDB" id="A0A8E0MD69"/>
<evidence type="ECO:0000313" key="2">
    <source>
        <dbReference type="Proteomes" id="UP000014252"/>
    </source>
</evidence>
<gene>
    <name evidence="1" type="ORF">Lpp71_13765</name>
</gene>